<dbReference type="EMBL" id="JNFQ01000006">
    <property type="protein sequence ID" value="KFG71665.1"/>
    <property type="molecule type" value="Genomic_DNA"/>
</dbReference>
<organism evidence="1 2">
    <name type="scientific">Streptomyces mutabilis</name>
    <dbReference type="NCBI Taxonomy" id="67332"/>
    <lineage>
        <taxon>Bacteria</taxon>
        <taxon>Bacillati</taxon>
        <taxon>Actinomycetota</taxon>
        <taxon>Actinomycetes</taxon>
        <taxon>Kitasatosporales</taxon>
        <taxon>Streptomycetaceae</taxon>
        <taxon>Streptomyces</taxon>
    </lineage>
</organism>
<proteinExistence type="predicted"/>
<gene>
    <name evidence="1" type="ORF">FM21_33420</name>
</gene>
<accession>A0A086MRZ7</accession>
<dbReference type="InterPro" id="IPR045390">
    <property type="entry name" value="ABC-3C_MC3"/>
</dbReference>
<evidence type="ECO:0000313" key="1">
    <source>
        <dbReference type="EMBL" id="KFG71665.1"/>
    </source>
</evidence>
<sequence length="159" mass="17167">MPSWTQRPQASAAFLNPALVAAVAATAARDYEREASGRLMPWPMAFVVAPLVLHRPTRQALPTSTRTHLTNWVADHPALVAGLAARSTSLAPSVREGLRFGLRHQMLTIEQGSLRGRIPSTSRIEGELADLIKAASLIGRWTAKSDNPSTVFALLGVRP</sequence>
<keyword evidence="2" id="KW-1185">Reference proteome</keyword>
<dbReference type="AlphaFoldDB" id="A0A086MRZ7"/>
<protein>
    <submittedName>
        <fullName evidence="1">Uncharacterized protein</fullName>
    </submittedName>
</protein>
<dbReference type="HOGENOM" id="CLU_136780_0_0_11"/>
<dbReference type="RefSeq" id="WP_043385178.1">
    <property type="nucleotide sequence ID" value="NZ_KN039949.1"/>
</dbReference>
<dbReference type="Proteomes" id="UP000029095">
    <property type="component" value="Unassembled WGS sequence"/>
</dbReference>
<dbReference type="Pfam" id="PF20131">
    <property type="entry name" value="MC3"/>
    <property type="match status" value="1"/>
</dbReference>
<comment type="caution">
    <text evidence="1">The sequence shown here is derived from an EMBL/GenBank/DDBJ whole genome shotgun (WGS) entry which is preliminary data.</text>
</comment>
<evidence type="ECO:0000313" key="2">
    <source>
        <dbReference type="Proteomes" id="UP000029095"/>
    </source>
</evidence>
<name>A0A086MRZ7_9ACTN</name>
<reference evidence="1 2" key="1">
    <citation type="submission" date="2014-05" db="EMBL/GenBank/DDBJ databases">
        <title>Complete genome sequence of the Streptomyces mutabilis TRM45540.</title>
        <authorList>
            <person name="Luo X."/>
            <person name="Zhang L."/>
        </authorList>
    </citation>
    <scope>NUCLEOTIDE SEQUENCE [LARGE SCALE GENOMIC DNA]</scope>
    <source>
        <strain evidence="1 2">TRM45540</strain>
    </source>
</reference>
<dbReference type="STRING" id="1915400.FM21_33420"/>